<evidence type="ECO:0000256" key="2">
    <source>
        <dbReference type="ARBA" id="ARBA00022840"/>
    </source>
</evidence>
<organism evidence="5 6">
    <name type="scientific">Adineta ricciae</name>
    <name type="common">Rotifer</name>
    <dbReference type="NCBI Taxonomy" id="249248"/>
    <lineage>
        <taxon>Eukaryota</taxon>
        <taxon>Metazoa</taxon>
        <taxon>Spiralia</taxon>
        <taxon>Gnathifera</taxon>
        <taxon>Rotifera</taxon>
        <taxon>Eurotatoria</taxon>
        <taxon>Bdelloidea</taxon>
        <taxon>Adinetida</taxon>
        <taxon>Adinetidae</taxon>
        <taxon>Adineta</taxon>
    </lineage>
</organism>
<comment type="caution">
    <text evidence="5">The sequence shown here is derived from an EMBL/GenBank/DDBJ whole genome shotgun (WGS) entry which is preliminary data.</text>
</comment>
<dbReference type="InterPro" id="IPR000719">
    <property type="entry name" value="Prot_kinase_dom"/>
</dbReference>
<dbReference type="EMBL" id="CAJNOR010021082">
    <property type="protein sequence ID" value="CAF1691039.1"/>
    <property type="molecule type" value="Genomic_DNA"/>
</dbReference>
<proteinExistence type="predicted"/>
<dbReference type="PROSITE" id="PS50011">
    <property type="entry name" value="PROTEIN_KINASE_DOM"/>
    <property type="match status" value="1"/>
</dbReference>
<dbReference type="AlphaFoldDB" id="A0A816HSB6"/>
<reference evidence="5" key="1">
    <citation type="submission" date="2021-02" db="EMBL/GenBank/DDBJ databases">
        <authorList>
            <person name="Nowell W R."/>
        </authorList>
    </citation>
    <scope>NUCLEOTIDE SEQUENCE</scope>
</reference>
<name>A0A816HSB6_ADIRI</name>
<keyword evidence="1 3" id="KW-0547">Nucleotide-binding</keyword>
<evidence type="ECO:0000313" key="5">
    <source>
        <dbReference type="EMBL" id="CAF1691039.1"/>
    </source>
</evidence>
<dbReference type="Pfam" id="PF07714">
    <property type="entry name" value="PK_Tyr_Ser-Thr"/>
    <property type="match status" value="1"/>
</dbReference>
<dbReference type="Gene3D" id="3.30.200.20">
    <property type="entry name" value="Phosphorylase Kinase, domain 1"/>
    <property type="match status" value="1"/>
</dbReference>
<dbReference type="InterPro" id="IPR011009">
    <property type="entry name" value="Kinase-like_dom_sf"/>
</dbReference>
<feature type="binding site" evidence="3">
    <location>
        <position position="84"/>
    </location>
    <ligand>
        <name>ATP</name>
        <dbReference type="ChEBI" id="CHEBI:30616"/>
    </ligand>
</feature>
<dbReference type="PROSITE" id="PS00107">
    <property type="entry name" value="PROTEIN_KINASE_ATP"/>
    <property type="match status" value="1"/>
</dbReference>
<feature type="domain" description="Protein kinase" evidence="4">
    <location>
        <begin position="57"/>
        <end position="115"/>
    </location>
</feature>
<protein>
    <recommendedName>
        <fullName evidence="4">Protein kinase domain-containing protein</fullName>
    </recommendedName>
</protein>
<dbReference type="InterPro" id="IPR017441">
    <property type="entry name" value="Protein_kinase_ATP_BS"/>
</dbReference>
<dbReference type="PANTHER" id="PTHR24418">
    <property type="entry name" value="TYROSINE-PROTEIN KINASE"/>
    <property type="match status" value="1"/>
</dbReference>
<gene>
    <name evidence="5" type="ORF">XAT740_LOCUS64013</name>
</gene>
<accession>A0A816HSB6</accession>
<dbReference type="SUPFAM" id="SSF56112">
    <property type="entry name" value="Protein kinase-like (PK-like)"/>
    <property type="match status" value="1"/>
</dbReference>
<keyword evidence="2 3" id="KW-0067">ATP-binding</keyword>
<dbReference type="SUPFAM" id="SSF55550">
    <property type="entry name" value="SH2 domain"/>
    <property type="match status" value="1"/>
</dbReference>
<evidence type="ECO:0000313" key="6">
    <source>
        <dbReference type="Proteomes" id="UP000663828"/>
    </source>
</evidence>
<dbReference type="GO" id="GO:0005524">
    <property type="term" value="F:ATP binding"/>
    <property type="evidence" value="ECO:0007669"/>
    <property type="project" value="UniProtKB-UniRule"/>
</dbReference>
<feature type="non-terminal residue" evidence="5">
    <location>
        <position position="115"/>
    </location>
</feature>
<dbReference type="GO" id="GO:0004672">
    <property type="term" value="F:protein kinase activity"/>
    <property type="evidence" value="ECO:0007669"/>
    <property type="project" value="InterPro"/>
</dbReference>
<dbReference type="InterPro" id="IPR050198">
    <property type="entry name" value="Non-receptor_tyrosine_kinases"/>
</dbReference>
<dbReference type="InterPro" id="IPR036860">
    <property type="entry name" value="SH2_dom_sf"/>
</dbReference>
<dbReference type="Proteomes" id="UP000663828">
    <property type="component" value="Unassembled WGS sequence"/>
</dbReference>
<evidence type="ECO:0000259" key="4">
    <source>
        <dbReference type="PROSITE" id="PS50011"/>
    </source>
</evidence>
<evidence type="ECO:0000256" key="1">
    <source>
        <dbReference type="ARBA" id="ARBA00022741"/>
    </source>
</evidence>
<keyword evidence="6" id="KW-1185">Reference proteome</keyword>
<evidence type="ECO:0000256" key="3">
    <source>
        <dbReference type="PROSITE-ProRule" id="PRU10141"/>
    </source>
</evidence>
<dbReference type="InterPro" id="IPR001245">
    <property type="entry name" value="Ser-Thr/Tyr_kinase_cat_dom"/>
</dbReference>
<sequence>MYYISSKTLFPNLQELVDHYRDNVDGLCCLLTGPCRKTEPTVPADRHGLLELDRSQLSRTDLLGRGNYGEVYKGKYGQRDVAIKYMKTDNKNRIYNVDKFLDEAKIMKDLLHKNI</sequence>
<dbReference type="Gene3D" id="3.30.505.10">
    <property type="entry name" value="SH2 domain"/>
    <property type="match status" value="1"/>
</dbReference>